<dbReference type="Gene3D" id="3.40.50.980">
    <property type="match status" value="4"/>
</dbReference>
<evidence type="ECO:0000256" key="1">
    <source>
        <dbReference type="ARBA" id="ARBA00001957"/>
    </source>
</evidence>
<dbReference type="InterPro" id="IPR044894">
    <property type="entry name" value="TubC_N_sf"/>
</dbReference>
<dbReference type="GO" id="GO:0008757">
    <property type="term" value="F:S-adenosylmethionine-dependent methyltransferase activity"/>
    <property type="evidence" value="ECO:0007669"/>
    <property type="project" value="InterPro"/>
</dbReference>
<comment type="caution">
    <text evidence="5">The sequence shown here is derived from an EMBL/GenBank/DDBJ whole genome shotgun (WGS) entry which is preliminary data.</text>
</comment>
<reference evidence="5 6" key="1">
    <citation type="submission" date="2019-06" db="EMBL/GenBank/DDBJ databases">
        <title>Draft genome of Aliikangiella marina GYP-15.</title>
        <authorList>
            <person name="Wang G."/>
        </authorList>
    </citation>
    <scope>NUCLEOTIDE SEQUENCE [LARGE SCALE GENOMIC DNA]</scope>
    <source>
        <strain evidence="5 6">GYP-15</strain>
    </source>
</reference>
<dbReference type="CDD" id="cd05930">
    <property type="entry name" value="A_NRPS"/>
    <property type="match status" value="2"/>
</dbReference>
<dbReference type="SUPFAM" id="SSF52777">
    <property type="entry name" value="CoA-dependent acyltransferases"/>
    <property type="match status" value="4"/>
</dbReference>
<dbReference type="FunFam" id="3.40.50.980:FF:000001">
    <property type="entry name" value="Non-ribosomal peptide synthetase"/>
    <property type="match status" value="2"/>
</dbReference>
<dbReference type="Gene3D" id="1.10.1200.10">
    <property type="entry name" value="ACP-like"/>
    <property type="match status" value="1"/>
</dbReference>
<feature type="domain" description="Carrier" evidence="4">
    <location>
        <begin position="2531"/>
        <end position="2606"/>
    </location>
</feature>
<dbReference type="InterPro" id="IPR013216">
    <property type="entry name" value="Methyltransf_11"/>
</dbReference>
<organism evidence="5 6">
    <name type="scientific">Aliikangiella marina</name>
    <dbReference type="NCBI Taxonomy" id="1712262"/>
    <lineage>
        <taxon>Bacteria</taxon>
        <taxon>Pseudomonadati</taxon>
        <taxon>Pseudomonadota</taxon>
        <taxon>Gammaproteobacteria</taxon>
        <taxon>Oceanospirillales</taxon>
        <taxon>Pleioneaceae</taxon>
        <taxon>Aliikangiella</taxon>
    </lineage>
</organism>
<dbReference type="NCBIfam" id="TIGR01733">
    <property type="entry name" value="AA-adenyl-dom"/>
    <property type="match status" value="2"/>
</dbReference>
<dbReference type="InterPro" id="IPR025110">
    <property type="entry name" value="AMP-bd_C"/>
</dbReference>
<dbReference type="InterPro" id="IPR029058">
    <property type="entry name" value="AB_hydrolase_fold"/>
</dbReference>
<dbReference type="FunFam" id="2.30.38.10:FF:000001">
    <property type="entry name" value="Non-ribosomal peptide synthetase PvdI"/>
    <property type="match status" value="1"/>
</dbReference>
<dbReference type="Gene3D" id="3.30.559.10">
    <property type="entry name" value="Chloramphenicol acetyltransferase-like domain"/>
    <property type="match status" value="2"/>
</dbReference>
<dbReference type="GO" id="GO:0043041">
    <property type="term" value="P:amino acid activation for nonribosomal peptide biosynthetic process"/>
    <property type="evidence" value="ECO:0007669"/>
    <property type="project" value="TreeGrafter"/>
</dbReference>
<dbReference type="CDD" id="cd02440">
    <property type="entry name" value="AdoMet_MTases"/>
    <property type="match status" value="1"/>
</dbReference>
<dbReference type="Gene3D" id="3.30.559.30">
    <property type="entry name" value="Nonribosomal peptide synthetase, condensation domain"/>
    <property type="match status" value="2"/>
</dbReference>
<dbReference type="InterPro" id="IPR001242">
    <property type="entry name" value="Condensation_dom"/>
</dbReference>
<proteinExistence type="predicted"/>
<dbReference type="InterPro" id="IPR020845">
    <property type="entry name" value="AMP-binding_CS"/>
</dbReference>
<dbReference type="GO" id="GO:0044550">
    <property type="term" value="P:secondary metabolite biosynthetic process"/>
    <property type="evidence" value="ECO:0007669"/>
    <property type="project" value="TreeGrafter"/>
</dbReference>
<dbReference type="SMART" id="SM00823">
    <property type="entry name" value="PKS_PP"/>
    <property type="match status" value="2"/>
</dbReference>
<dbReference type="PROSITE" id="PS00012">
    <property type="entry name" value="PHOSPHOPANTETHEINE"/>
    <property type="match status" value="1"/>
</dbReference>
<dbReference type="InterPro" id="IPR036736">
    <property type="entry name" value="ACP-like_sf"/>
</dbReference>
<dbReference type="Gene3D" id="1.10.10.1830">
    <property type="entry name" value="Non-ribosomal peptide synthase, adenylation domain"/>
    <property type="match status" value="1"/>
</dbReference>
<dbReference type="Pfam" id="PF18563">
    <property type="entry name" value="TubC_N"/>
    <property type="match status" value="1"/>
</dbReference>
<dbReference type="EMBL" id="VIKR01000001">
    <property type="protein sequence ID" value="TQV77358.1"/>
    <property type="molecule type" value="Genomic_DNA"/>
</dbReference>
<dbReference type="Pfam" id="PF13193">
    <property type="entry name" value="AMP-binding_C"/>
    <property type="match status" value="1"/>
</dbReference>
<dbReference type="Pfam" id="PF00550">
    <property type="entry name" value="PP-binding"/>
    <property type="match status" value="2"/>
</dbReference>
<dbReference type="InterPro" id="IPR029063">
    <property type="entry name" value="SAM-dependent_MTases_sf"/>
</dbReference>
<keyword evidence="6" id="KW-1185">Reference proteome</keyword>
<evidence type="ECO:0000256" key="2">
    <source>
        <dbReference type="ARBA" id="ARBA00022450"/>
    </source>
</evidence>
<dbReference type="PROSITE" id="PS00455">
    <property type="entry name" value="AMP_BINDING"/>
    <property type="match status" value="2"/>
</dbReference>
<dbReference type="InterPro" id="IPR010071">
    <property type="entry name" value="AA_adenyl_dom"/>
</dbReference>
<dbReference type="Pfam" id="PF08241">
    <property type="entry name" value="Methyltransf_11"/>
    <property type="match status" value="1"/>
</dbReference>
<dbReference type="RefSeq" id="WP_142940930.1">
    <property type="nucleotide sequence ID" value="NZ_VIKR01000001.1"/>
</dbReference>
<evidence type="ECO:0000256" key="3">
    <source>
        <dbReference type="ARBA" id="ARBA00022553"/>
    </source>
</evidence>
<dbReference type="Proteomes" id="UP000317839">
    <property type="component" value="Unassembled WGS sequence"/>
</dbReference>
<dbReference type="Gene3D" id="2.30.38.10">
    <property type="entry name" value="Luciferase, Domain 3"/>
    <property type="match status" value="2"/>
</dbReference>
<dbReference type="Pfam" id="PF00668">
    <property type="entry name" value="Condensation"/>
    <property type="match status" value="2"/>
</dbReference>
<dbReference type="NCBIfam" id="NF003417">
    <property type="entry name" value="PRK04813.1"/>
    <property type="match status" value="3"/>
</dbReference>
<dbReference type="CDD" id="cd19531">
    <property type="entry name" value="LCL_NRPS-like"/>
    <property type="match status" value="2"/>
</dbReference>
<dbReference type="FunFam" id="3.40.50.12780:FF:000012">
    <property type="entry name" value="Non-ribosomal peptide synthetase"/>
    <property type="match status" value="1"/>
</dbReference>
<dbReference type="InterPro" id="IPR006162">
    <property type="entry name" value="Ppantetheine_attach_site"/>
</dbReference>
<dbReference type="Gene3D" id="3.30.300.30">
    <property type="match status" value="3"/>
</dbReference>
<evidence type="ECO:0000313" key="5">
    <source>
        <dbReference type="EMBL" id="TQV77358.1"/>
    </source>
</evidence>
<dbReference type="Gene3D" id="3.40.50.150">
    <property type="entry name" value="Vaccinia Virus protein VP39"/>
    <property type="match status" value="1"/>
</dbReference>
<dbReference type="InterPro" id="IPR009081">
    <property type="entry name" value="PP-bd_ACP"/>
</dbReference>
<gene>
    <name evidence="5" type="ORF">FLL45_05280</name>
</gene>
<dbReference type="InterPro" id="IPR020459">
    <property type="entry name" value="AMP-binding"/>
</dbReference>
<dbReference type="SUPFAM" id="SSF56801">
    <property type="entry name" value="Acetyl-CoA synthetase-like"/>
    <property type="match status" value="2"/>
</dbReference>
<comment type="cofactor">
    <cofactor evidence="1">
        <name>pantetheine 4'-phosphate</name>
        <dbReference type="ChEBI" id="CHEBI:47942"/>
    </cofactor>
</comment>
<dbReference type="PRINTS" id="PR00154">
    <property type="entry name" value="AMPBINDING"/>
</dbReference>
<dbReference type="FunFam" id="3.40.50.980:FF:000002">
    <property type="entry name" value="Enterobactin synthetase component F"/>
    <property type="match status" value="1"/>
</dbReference>
<dbReference type="InterPro" id="IPR041464">
    <property type="entry name" value="TubC_N"/>
</dbReference>
<dbReference type="InterPro" id="IPR023213">
    <property type="entry name" value="CAT-like_dom_sf"/>
</dbReference>
<keyword evidence="3" id="KW-0597">Phosphoprotein</keyword>
<feature type="domain" description="Carrier" evidence="4">
    <location>
        <begin position="1052"/>
        <end position="1129"/>
    </location>
</feature>
<name>A0A545TJG9_9GAMM</name>
<evidence type="ECO:0000313" key="6">
    <source>
        <dbReference type="Proteomes" id="UP000317839"/>
    </source>
</evidence>
<dbReference type="InterPro" id="IPR020806">
    <property type="entry name" value="PKS_PP-bd"/>
</dbReference>
<dbReference type="FunFam" id="1.10.1200.10:FF:000005">
    <property type="entry name" value="Nonribosomal peptide synthetase 1"/>
    <property type="match status" value="2"/>
</dbReference>
<dbReference type="SUPFAM" id="SSF47336">
    <property type="entry name" value="ACP-like"/>
    <property type="match status" value="2"/>
</dbReference>
<sequence>MSIASLLGQCAQAGIRLSVVDGKLKISSIKDKVSKDILEQLKQNKLRIIEHLEASSGYASQWYSQLEPQAEQENYPLSYAQQRLWFIDELDSKSNQFNSISTFYIDDTISEVEFSKIIKQLINKHQVLRTNIIQVDGVPRQVVRKDFNVNYSYYDYSNLKQSEIDLEVKKHVANERQRIFDLSHDLMVRFYLIRTSGDKSLIIYNIHHIASDARSKEILETELRIGFKQGSISPLGNSAVHYKDFSKVQRDFFSNRKFNAQLDYWKHQLADAPETHAIPLDQSRPLKLSYHGLGCTLTLPSNTVAKLSRLCEKHNVTMYMLMYSLFCLLVNRFSGDRDIMIGTPTSARNHDKLQEIIGFFINLVVLRCQLPEKLNNFTFIDLLTNNKNIILDAFDNSDLPYERLVEELNPKRNTNYNPLYQIQFSMQNSDNVSLSSQRSLSENNAESIKLEETNSQLDIELHVINSKDGIRLDWVFDSQIFDTESCSNLVLHFDELITQIVDLAEEDKIHVTPISRIKKVTTAEEKLIVSQWNSTNKELSGAACLHESFSNCSALNPESIALSCLCEQISYYELNRRTEYLAKRLVNLGIKRESVVAVMLDRSIDLVIAMYAVMKAGGVYLPIDPNLPNNRIDYILSDAKVEHILAHSKYANDQFIQKTILVDKISFKEKGISRISLETVMAEDLAYIIYTSGSTGEPKGVMVEHKAIVNRINWMQERYQLVSNDIVLQKTPFNFDVSMWELTWPIFQGARMEIAPHDSHKDPEYISKLIQTRCVTHIHFVPSMFREILSEKLWRGCHSLKKVFCSGEELPPDLTKTHFNLNNAELHNLYGPTEAAVDVSAFECKFETISKSIPIGKPIQNIKLYILDSDLNMLPPGAVGELFISGVGLARGYVNNEGLTQEKFISNPFAVEGHKRLYKTGDLARWKADGSVEYIGRNDDQVKLRGLRIELTEIKSIIEKHQLVKSSVVLLQKTSDYEHQLIAYVVPSKNKIADDDFSISIQKYLARQLPEYMIPSAIIQLEEVPLTTSGKIDKKKLPKPKAIDFGEKDYVAPVNSIEEKLVKAWSGLLNIAPEEISVQANFFNLGGHSLLATRLISYIRDEFKVEISLRELFASSTIHAISSLIQNSECRVIMPPMRHFDAKKAVLLSYSQQRLWFLDKLGEGSLEYNMQGYAYFKAEFKLEAFKKALNDIIYRHNILCTNYEGRRDSTIQVVKHDFELPLEYYDISHIDKDSQLNQIKHHASQEASTAFDLSSDLMVRVRVLKLNDELHLVLYTLHHIAADGWSRGIFENELHALYDAYRQDLPNPLSALKYSYADYSMWQRDWLSSDLLDSQLSYWNQQLDGIPAQHNFPLDRPRPNHKTHHGRVWISRVSNIQLEAIKKLCHEKGLTLFMFLQTIYALVIAQYSGRTDVVIGSPIAGRNHRDIEGLIGFFVNSLVIRTRFKKEQSLLEIFEVNKSVILEAFENQDVPFEMLVEKIRPERNLNFNPIYQIVFAMQNNEKGEFSESAQRIELFDDNDTQAVATSVRYDLALHANELSEGLEFRWLYNHSILDDNSIKRLSACYETVLSDILEKYQKSDLRQNYHQLNFVSDEQVKWQLDNSKGRSKTEKSVLDLISEQVSKSPNQVALSFNGRELSFDKLDRLSNQYARYFMAQGIGLGTVVALNLSRSIELIVSILGILKSGACYVPLDSSHPQERNSFIVKDSNASFVIGVNDLAENIEVRHIDLNDEIVSELIDTQLDSLPLKHGKSISLLDIAYLIYTSGTTGKPKGVVVTHKNLSNYLSSLKPRLNNHLSGAILSSNLVFDATASAVFLPLISGLEIEIIADSNSMLEILTDYLMDDSDNYLFKLTPSHIKAIDTSEYSINKRSKHLLLVGGEQLTKETVNKVTKILPNAEIINQYGPSEATIGSSIYLFSKDKMAAYGCQNNLSIGAPINNCQFYVLDNELNLLPLGQVGELYISGDGLANGYINHPILTAKSFIPNKFSKTPGERLYRTGDLVRYLSGGQLEFVCRRDKQIKFRGFRIELEEIESAINRSKSIKSSIVNLIDNNDTNRLVAYVCPSKSYLLSASEKHNAEHVNQWTEIYDDKYGNKANRDSFVEDNFFGWNSSYTGKPIPLKEMQTWRDEVVERIISLKPKKLLEVGVGGGLLLFQYAEHCQSIHATDISSVALGSIKSELVRRQWEHVKLEQADALGILNYKDESFDTIVINSVAQYFPNQLYFEQFLDAALKCLKPGGKLFLGDIRNLDLHKSHLVAIEKSQLVQPVRVSQFSNDIHRRMQQEPELLISPSYFGQLSSLKSSVAQTDILVKNSRYNNEMSNYRYDVVITREQLNTINTPATELPWFKYGSKASMEALLKSKKYQQFGLSEVPNVRVQSNLAISEGLPEWSANKLVHPNEEPDKDVNLKNSVNLNNIISLASRYHYQCVATWSQKDLACLDVYFYKDERPEIKARNSYLIEHLMNYPQLPSLGQILASELDIELKQKLPNYMIPQLYITLENIPLTRNGKLDNYALPLPDDNDLNRVTYCKPRSNLEQQLCDIWQQLLGLEKVGIKDDFFAVGGHSLLATRLLTSIRKELNVDLPLRTIFEVPTVEELANEISIAILNNKRLNSINAEEDDEELDEVVL</sequence>
<keyword evidence="2" id="KW-0596">Phosphopantetheine</keyword>
<dbReference type="Gene3D" id="3.40.50.1820">
    <property type="entry name" value="alpha/beta hydrolase"/>
    <property type="match status" value="1"/>
</dbReference>
<dbReference type="OrthoDB" id="9757559at2"/>
<dbReference type="SUPFAM" id="SSF53335">
    <property type="entry name" value="S-adenosyl-L-methionine-dependent methyltransferases"/>
    <property type="match status" value="1"/>
</dbReference>
<dbReference type="Pfam" id="PF00501">
    <property type="entry name" value="AMP-binding"/>
    <property type="match status" value="2"/>
</dbReference>
<dbReference type="PANTHER" id="PTHR45527">
    <property type="entry name" value="NONRIBOSOMAL PEPTIDE SYNTHETASE"/>
    <property type="match status" value="1"/>
</dbReference>
<dbReference type="FunFam" id="3.30.300.30:FF:000015">
    <property type="entry name" value="Nonribosomal peptide synthase SidD"/>
    <property type="match status" value="1"/>
</dbReference>
<evidence type="ECO:0000259" key="4">
    <source>
        <dbReference type="PROSITE" id="PS50075"/>
    </source>
</evidence>
<dbReference type="InterPro" id="IPR045851">
    <property type="entry name" value="AMP-bd_C_sf"/>
</dbReference>
<accession>A0A545TJG9</accession>
<dbReference type="InterPro" id="IPR000873">
    <property type="entry name" value="AMP-dep_synth/lig_dom"/>
</dbReference>
<dbReference type="PANTHER" id="PTHR45527:SF1">
    <property type="entry name" value="FATTY ACID SYNTHASE"/>
    <property type="match status" value="1"/>
</dbReference>
<dbReference type="PROSITE" id="PS50075">
    <property type="entry name" value="CARRIER"/>
    <property type="match status" value="2"/>
</dbReference>
<protein>
    <submittedName>
        <fullName evidence="5">Amino acid adenylation domain-containing protein</fullName>
    </submittedName>
</protein>
<dbReference type="GO" id="GO:0031177">
    <property type="term" value="F:phosphopantetheine binding"/>
    <property type="evidence" value="ECO:0007669"/>
    <property type="project" value="InterPro"/>
</dbReference>
<dbReference type="GO" id="GO:0005737">
    <property type="term" value="C:cytoplasm"/>
    <property type="evidence" value="ECO:0007669"/>
    <property type="project" value="TreeGrafter"/>
</dbReference>